<evidence type="ECO:0000313" key="2">
    <source>
        <dbReference type="EnsemblMetazoa" id="XP_022669098"/>
    </source>
</evidence>
<dbReference type="OMA" id="ERACANK"/>
<dbReference type="GeneID" id="111253643"/>
<dbReference type="Proteomes" id="UP000594260">
    <property type="component" value="Unplaced"/>
</dbReference>
<proteinExistence type="predicted"/>
<keyword evidence="3" id="KW-1185">Reference proteome</keyword>
<keyword evidence="1" id="KW-1133">Transmembrane helix</keyword>
<dbReference type="EnsemblMetazoa" id="XM_022813363">
    <property type="protein sequence ID" value="XP_022669098"/>
    <property type="gene ID" value="LOC111253643"/>
</dbReference>
<dbReference type="RefSeq" id="XP_022669098.1">
    <property type="nucleotide sequence ID" value="XM_022813363.1"/>
</dbReference>
<organism evidence="2 3">
    <name type="scientific">Varroa destructor</name>
    <name type="common">Honeybee mite</name>
    <dbReference type="NCBI Taxonomy" id="109461"/>
    <lineage>
        <taxon>Eukaryota</taxon>
        <taxon>Metazoa</taxon>
        <taxon>Ecdysozoa</taxon>
        <taxon>Arthropoda</taxon>
        <taxon>Chelicerata</taxon>
        <taxon>Arachnida</taxon>
        <taxon>Acari</taxon>
        <taxon>Parasitiformes</taxon>
        <taxon>Mesostigmata</taxon>
        <taxon>Gamasina</taxon>
        <taxon>Dermanyssoidea</taxon>
        <taxon>Varroidae</taxon>
        <taxon>Varroa</taxon>
    </lineage>
</organism>
<accession>A0A7M7KME8</accession>
<feature type="transmembrane region" description="Helical" evidence="1">
    <location>
        <begin position="163"/>
        <end position="184"/>
    </location>
</feature>
<keyword evidence="1" id="KW-0812">Transmembrane</keyword>
<sequence length="194" mass="21162">MATLSTDFFKQGPGRLGGCVTSVPLLILFSFLGNTCWAVGSRKTGEPIYPSMKNISCYKCHSEIDGAACYNASQYNVTFQTCSQSIANGGGCAVYRLDTSDQATGVRTHSIERACANKCEPDCVVVGERHKLHLCTSCCNETFCNTDNSARPRGTQVVTLRAFGMPIYIGYPAILIFFMLITVLDRFVHSLLDV</sequence>
<name>A0A7M7KME8_VARDE</name>
<feature type="transmembrane region" description="Helical" evidence="1">
    <location>
        <begin position="20"/>
        <end position="40"/>
    </location>
</feature>
<evidence type="ECO:0000313" key="3">
    <source>
        <dbReference type="Proteomes" id="UP000594260"/>
    </source>
</evidence>
<dbReference type="CDD" id="cd00117">
    <property type="entry name" value="TFP"/>
    <property type="match status" value="1"/>
</dbReference>
<dbReference type="AlphaFoldDB" id="A0A7M7KME8"/>
<reference evidence="2" key="1">
    <citation type="submission" date="2021-01" db="UniProtKB">
        <authorList>
            <consortium name="EnsemblMetazoa"/>
        </authorList>
    </citation>
    <scope>IDENTIFICATION</scope>
</reference>
<evidence type="ECO:0000256" key="1">
    <source>
        <dbReference type="SAM" id="Phobius"/>
    </source>
</evidence>
<keyword evidence="1" id="KW-0472">Membrane</keyword>
<dbReference type="OrthoDB" id="6489754at2759"/>
<protein>
    <submittedName>
        <fullName evidence="2">Uncharacterized protein</fullName>
    </submittedName>
</protein>
<dbReference type="KEGG" id="vde:111253643"/>
<dbReference type="InParanoid" id="A0A7M7KME8"/>